<dbReference type="GO" id="GO:0005524">
    <property type="term" value="F:ATP binding"/>
    <property type="evidence" value="ECO:0007669"/>
    <property type="project" value="UniProtKB-KW"/>
</dbReference>
<evidence type="ECO:0000256" key="5">
    <source>
        <dbReference type="ARBA" id="ARBA00023158"/>
    </source>
</evidence>
<dbReference type="GO" id="GO:0032574">
    <property type="term" value="F:5'-3' RNA helicase activity"/>
    <property type="evidence" value="ECO:0007669"/>
    <property type="project" value="InterPro"/>
</dbReference>
<dbReference type="GO" id="GO:0005694">
    <property type="term" value="C:chromosome"/>
    <property type="evidence" value="ECO:0007669"/>
    <property type="project" value="UniProtKB-ARBA"/>
</dbReference>
<dbReference type="Gene3D" id="3.40.50.300">
    <property type="entry name" value="P-loop containing nucleotide triphosphate hydrolases"/>
    <property type="match status" value="2"/>
</dbReference>
<dbReference type="EMBL" id="GDHF01017391">
    <property type="protein sequence ID" value="JAI34923.1"/>
    <property type="molecule type" value="Transcribed_RNA"/>
</dbReference>
<evidence type="ECO:0000256" key="4">
    <source>
        <dbReference type="ARBA" id="ARBA00022840"/>
    </source>
</evidence>
<dbReference type="InterPro" id="IPR041679">
    <property type="entry name" value="DNA2/NAM7-like_C"/>
</dbReference>
<dbReference type="CDD" id="cd18038">
    <property type="entry name" value="DEXXQc_Helz-like"/>
    <property type="match status" value="1"/>
</dbReference>
<dbReference type="InterPro" id="IPR027417">
    <property type="entry name" value="P-loop_NTPase"/>
</dbReference>
<dbReference type="Pfam" id="PF13087">
    <property type="entry name" value="AAA_12"/>
    <property type="match status" value="1"/>
</dbReference>
<dbReference type="GO" id="GO:0016787">
    <property type="term" value="F:hydrolase activity"/>
    <property type="evidence" value="ECO:0007669"/>
    <property type="project" value="UniProtKB-KW"/>
</dbReference>
<dbReference type="GO" id="GO:0005829">
    <property type="term" value="C:cytosol"/>
    <property type="evidence" value="ECO:0007669"/>
    <property type="project" value="TreeGrafter"/>
</dbReference>
<dbReference type="PROSITE" id="PS00028">
    <property type="entry name" value="ZINC_FINGER_C2H2_1"/>
    <property type="match status" value="1"/>
</dbReference>
<accession>A0A0K8V839</accession>
<keyword evidence="4" id="KW-0067">ATP-binding</keyword>
<dbReference type="PANTHER" id="PTHR10887">
    <property type="entry name" value="DNA2/NAM7 HELICASE FAMILY"/>
    <property type="match status" value="1"/>
</dbReference>
<keyword evidence="3 8" id="KW-0347">Helicase</keyword>
<keyword evidence="5" id="KW-0943">RNA-mediated gene silencing</keyword>
<evidence type="ECO:0000313" key="8">
    <source>
        <dbReference type="EMBL" id="JAI34923.1"/>
    </source>
</evidence>
<feature type="region of interest" description="Disordered" evidence="6">
    <location>
        <begin position="1068"/>
        <end position="1100"/>
    </location>
</feature>
<dbReference type="OrthoDB" id="6513042at2759"/>
<evidence type="ECO:0000256" key="3">
    <source>
        <dbReference type="ARBA" id="ARBA00022806"/>
    </source>
</evidence>
<dbReference type="InterPro" id="IPR026122">
    <property type="entry name" value="MOV-10/SDE3_DEXXQ/H-box"/>
</dbReference>
<dbReference type="InterPro" id="IPR047187">
    <property type="entry name" value="SF1_C_Upf1"/>
</dbReference>
<dbReference type="Pfam" id="PF13086">
    <property type="entry name" value="AAA_11"/>
    <property type="match status" value="2"/>
</dbReference>
<dbReference type="PANTHER" id="PTHR10887:SF419">
    <property type="entry name" value="RNA HELICASE MOV10L1"/>
    <property type="match status" value="1"/>
</dbReference>
<dbReference type="InterPro" id="IPR013087">
    <property type="entry name" value="Znf_C2H2_type"/>
</dbReference>
<dbReference type="GO" id="GO:0003723">
    <property type="term" value="F:RNA binding"/>
    <property type="evidence" value="ECO:0007669"/>
    <property type="project" value="InterPro"/>
</dbReference>
<evidence type="ECO:0000259" key="7">
    <source>
        <dbReference type="PROSITE" id="PS00028"/>
    </source>
</evidence>
<feature type="domain" description="C2H2-type" evidence="7">
    <location>
        <begin position="205"/>
        <end position="225"/>
    </location>
</feature>
<dbReference type="FunFam" id="3.40.50.300:FF:000326">
    <property type="entry name" value="P-loop containing nucleoside triphosphate hydrolase"/>
    <property type="match status" value="1"/>
</dbReference>
<sequence>MCDMLKMSNGIVDFTDIKDKDECDNHKNITAENKKIKPHKAEKWEIEAVGQFLFEEYHNLVFGVRTEWLVRKSILRAKFVKYIQNAKTEFRQRLLESNGSYDIGTLLSRTNYLINTKRGSLFYRIRASTFFEYMNKKLEEFDEKQKNGQSTEFMQNGDEYKISINGDPALIGSQQVDDNAPTHELLYEGSRQQQREQFQLTNMGCYICQMNFVSPNDFEDHVLLHGDESDFEILKNYEKSAIPIFKLTYNICKNSHYFRFNLASIRPNIIIEKLVIVQTRTFYYVNNTRVPYSLGEDRKDSFFVDSHFFRKGVEQPIVVVFHEEYSNQVRNIEQHHFCRIEEFPVVKLNISPCRLPNKITFKPKLKLPQYMPPVEIRRALQTDSIETPLSSLSNEFADYLRNKKRLTQQNVREVFRKLLQIEDCDTMRDYSSLAQRNVQLRTYENDYIVKLKIPQHIRFENIIFPFDDVIVLPAEEGNAATNSLDDLMKKMEQLSDETAVKQAPEKNKSKKYIGQIECISYGRVTFKCNKKIPSDKTYTILFRPARMVLRYQYRALELMSIMPPRILKQFLFPDEILMRELPTLSLNLLNKSIYENPESLQAIQCMVNGNDTQSPPYIIFGPPGTGKTSTLVEAIYQIYMLQPQSHILITAGSNGACDEIALRLCNALASNIERQTITRIYSRSYENRAENINETLLEYSNLYANHFLPDVEVLHSYRIVVCTLSLVGRLATGKFGTEKDGNGVFTHVFVDEVAASTEMETLVALTATLSSNSSLVIAGDHQQLGPILNSKRAANMGLELSLMERLLARDCYRVDEYGNYNRQIQIRLRRNYRSHPEIVKLFSEMFYDGQLLSEASPDVQQLCRDWHRAPNPEYPIIFHSVFGPEQREKNSTSRYNPLEIQIVMDYVRDLLCFGIKGHKVLQSDIGIITPYKKQYIRIQEELNLRNWYQIETGAVESFQGKEKSIIIISFVRSFTNNLGFLESRNRLNVALSRARALLILIGNPRTLSINSDFKHIIELCRLQRTMVGASYFDDDGKNPNKCNNESMTKLTKSLEKLNISKENINACGKNGGKSKKARTRARKNQANNNNTAAATTTMNEGATTVNDVLKSNNSSKFKITQPTSAEKQRQTFERLKDLYLTNELSDLVETTSSTSNRKNYNKQPKSEIDELLLGLPSVPRERIQKIQSEQYDFEIVNLATGQTTQHDELRTRFERLQRKKTTTTTPTYQAQATTNSAITLKPTGTQSNLFNNNNPNKSSTFAPPKAAASNGQHFAAFTKSSFSGERNAVSAAATGQKFTPTHSVNATETAMLGPAVLGRIEYATPPRYVQTRTHLPPKPKSSKSKCVIA</sequence>
<evidence type="ECO:0000256" key="6">
    <source>
        <dbReference type="SAM" id="MobiDB-lite"/>
    </source>
</evidence>
<dbReference type="InterPro" id="IPR041677">
    <property type="entry name" value="DNA2/NAM7_AAA_11"/>
</dbReference>
<dbReference type="CDD" id="cd18808">
    <property type="entry name" value="SF1_C_Upf1"/>
    <property type="match status" value="1"/>
</dbReference>
<feature type="compositionally biased region" description="Basic residues" evidence="6">
    <location>
        <begin position="1072"/>
        <end position="1083"/>
    </location>
</feature>
<protein>
    <submittedName>
        <fullName evidence="8">Putative helicase MOV-10</fullName>
    </submittedName>
</protein>
<name>A0A0K8V839_BACLA</name>
<dbReference type="GO" id="GO:0035194">
    <property type="term" value="P:regulatory ncRNA-mediated post-transcriptional gene silencing"/>
    <property type="evidence" value="ECO:0007669"/>
    <property type="project" value="TreeGrafter"/>
</dbReference>
<feature type="compositionally biased region" description="Low complexity" evidence="6">
    <location>
        <begin position="1084"/>
        <end position="1100"/>
    </location>
</feature>
<dbReference type="InterPro" id="IPR045055">
    <property type="entry name" value="DNA2/NAM7-like"/>
</dbReference>
<dbReference type="SUPFAM" id="SSF52540">
    <property type="entry name" value="P-loop containing nucleoside triphosphate hydrolases"/>
    <property type="match status" value="1"/>
</dbReference>
<reference evidence="8" key="1">
    <citation type="submission" date="2015-06" db="EMBL/GenBank/DDBJ databases">
        <authorList>
            <person name="Hoefler B.C."/>
            <person name="Straight P.D."/>
        </authorList>
    </citation>
    <scope>NUCLEOTIDE SEQUENCE</scope>
</reference>
<gene>
    <name evidence="8" type="primary">MOV10_4</name>
    <name evidence="8" type="ORF">c1_g2_i5</name>
</gene>
<keyword evidence="2" id="KW-0378">Hydrolase</keyword>
<proteinExistence type="predicted"/>
<organism evidence="8">
    <name type="scientific">Bactrocera latifrons</name>
    <name type="common">Malaysian fruit fly</name>
    <name type="synonym">Chaetodacus latifrons</name>
    <dbReference type="NCBI Taxonomy" id="174628"/>
    <lineage>
        <taxon>Eukaryota</taxon>
        <taxon>Metazoa</taxon>
        <taxon>Ecdysozoa</taxon>
        <taxon>Arthropoda</taxon>
        <taxon>Hexapoda</taxon>
        <taxon>Insecta</taxon>
        <taxon>Pterygota</taxon>
        <taxon>Neoptera</taxon>
        <taxon>Endopterygota</taxon>
        <taxon>Diptera</taxon>
        <taxon>Brachycera</taxon>
        <taxon>Muscomorpha</taxon>
        <taxon>Tephritoidea</taxon>
        <taxon>Tephritidae</taxon>
        <taxon>Bactrocera</taxon>
        <taxon>Bactrocera</taxon>
    </lineage>
</organism>
<keyword evidence="1" id="KW-0547">Nucleotide-binding</keyword>
<dbReference type="GO" id="GO:0043186">
    <property type="term" value="C:P granule"/>
    <property type="evidence" value="ECO:0007669"/>
    <property type="project" value="TreeGrafter"/>
</dbReference>
<evidence type="ECO:0000256" key="1">
    <source>
        <dbReference type="ARBA" id="ARBA00022741"/>
    </source>
</evidence>
<evidence type="ECO:0000256" key="2">
    <source>
        <dbReference type="ARBA" id="ARBA00022801"/>
    </source>
</evidence>